<evidence type="ECO:0000313" key="3">
    <source>
        <dbReference type="Proteomes" id="UP000002939"/>
    </source>
</evidence>
<sequence length="178" mass="18975">MKQNLTLKKMLFISLLTAQGIILSLLEQAIPFPFAFAPGAKLGVANIITVIGLYTLSLQEVVLVVLLRTLLTALLGGTFSTLLYSSAGAAFSLLGMLLVKQLGPKRVSLIGVSATGGILHNFGQLIIASFIAKSWTVLLYLPAMSIVGIFAGIAIGISANYALNHVKILKAYREKQEM</sequence>
<comment type="caution">
    <text evidence="2">The sequence shown here is derived from an EMBL/GenBank/DDBJ whole genome shotgun (WGS) entry which is preliminary data.</text>
</comment>
<keyword evidence="1" id="KW-1133">Transmembrane helix</keyword>
<dbReference type="PIRSF" id="PIRSF027391">
    <property type="entry name" value="Hpre_diP_synt_I"/>
    <property type="match status" value="1"/>
</dbReference>
<dbReference type="RefSeq" id="WP_006703966.1">
    <property type="nucleotide sequence ID" value="NZ_KI391971.1"/>
</dbReference>
<dbReference type="InterPro" id="IPR010898">
    <property type="entry name" value="Hpre_diP_synth_I"/>
</dbReference>
<proteinExistence type="predicted"/>
<feature type="transmembrane region" description="Helical" evidence="1">
    <location>
        <begin position="79"/>
        <end position="99"/>
    </location>
</feature>
<gene>
    <name evidence="2" type="ORF">HMPREF0446_01689</name>
</gene>
<feature type="transmembrane region" description="Helical" evidence="1">
    <location>
        <begin position="44"/>
        <end position="67"/>
    </location>
</feature>
<dbReference type="InterPro" id="IPR014535">
    <property type="entry name" value="Hpre_diP_synt_I"/>
</dbReference>
<protein>
    <recommendedName>
        <fullName evidence="4">Heptaprenyl diphosphate synthase component I</fullName>
    </recommendedName>
</protein>
<evidence type="ECO:0008006" key="4">
    <source>
        <dbReference type="Google" id="ProtNLM"/>
    </source>
</evidence>
<keyword evidence="1" id="KW-0472">Membrane</keyword>
<evidence type="ECO:0000313" key="2">
    <source>
        <dbReference type="EMBL" id="EEW92283.1"/>
    </source>
</evidence>
<dbReference type="EMBL" id="ACRF02000004">
    <property type="protein sequence ID" value="EEW92283.1"/>
    <property type="molecule type" value="Genomic_DNA"/>
</dbReference>
<keyword evidence="1" id="KW-0812">Transmembrane</keyword>
<feature type="transmembrane region" description="Helical" evidence="1">
    <location>
        <begin position="139"/>
        <end position="163"/>
    </location>
</feature>
<dbReference type="Proteomes" id="UP000002939">
    <property type="component" value="Unassembled WGS sequence"/>
</dbReference>
<organism evidence="2 3">
    <name type="scientific">Granulicatella elegans ATCC 700633</name>
    <dbReference type="NCBI Taxonomy" id="626369"/>
    <lineage>
        <taxon>Bacteria</taxon>
        <taxon>Bacillati</taxon>
        <taxon>Bacillota</taxon>
        <taxon>Bacilli</taxon>
        <taxon>Lactobacillales</taxon>
        <taxon>Carnobacteriaceae</taxon>
        <taxon>Granulicatella</taxon>
    </lineage>
</organism>
<dbReference type="Gene3D" id="1.10.1760.20">
    <property type="match status" value="1"/>
</dbReference>
<name>D0BP04_9LACT</name>
<dbReference type="Pfam" id="PF07456">
    <property type="entry name" value="Hpre_diP_synt_I"/>
    <property type="match status" value="1"/>
</dbReference>
<dbReference type="OrthoDB" id="9799095at2"/>
<dbReference type="AlphaFoldDB" id="D0BP04"/>
<dbReference type="STRING" id="626369.HMPREF0446_01689"/>
<accession>D0BP04</accession>
<evidence type="ECO:0000256" key="1">
    <source>
        <dbReference type="SAM" id="Phobius"/>
    </source>
</evidence>
<dbReference type="HOGENOM" id="CLU_108933_1_1_9"/>
<dbReference type="eggNOG" id="COG4769">
    <property type="taxonomic scope" value="Bacteria"/>
</dbReference>
<reference evidence="2" key="1">
    <citation type="submission" date="2009-09" db="EMBL/GenBank/DDBJ databases">
        <authorList>
            <consortium name="The Broad Institute Genome Sequencing Platform"/>
            <person name="Ward D."/>
            <person name="Feldgarden M."/>
            <person name="Earl A."/>
            <person name="Young S.K."/>
            <person name="Zeng Q."/>
            <person name="Koehrsen M."/>
            <person name="Alvarado L."/>
            <person name="Berlin A."/>
            <person name="Bochicchio J."/>
            <person name="Borenstein D."/>
            <person name="Chapman S.B."/>
            <person name="Chen Z."/>
            <person name="Engels R."/>
            <person name="Freedman E."/>
            <person name="Gellesch M."/>
            <person name="Goldberg J."/>
            <person name="Griggs A."/>
            <person name="Gujja S."/>
            <person name="Heilman E."/>
            <person name="Heiman D."/>
            <person name="Hepburn T."/>
            <person name="Howarth C."/>
            <person name="Jen D."/>
            <person name="Larson L."/>
            <person name="Lewis B."/>
            <person name="Mehta T."/>
            <person name="Park D."/>
            <person name="Pearson M."/>
            <person name="Roberts A."/>
            <person name="Saif S."/>
            <person name="Shea T."/>
            <person name="Shenoy N."/>
            <person name="Sisk P."/>
            <person name="Stolte C."/>
            <person name="Sykes S."/>
            <person name="Thomson T."/>
            <person name="Walk T."/>
            <person name="White J."/>
            <person name="Yandava C."/>
            <person name="Sibley C.D."/>
            <person name="Field T.R."/>
            <person name="Grinwis M."/>
            <person name="Eshaghurshan C.S."/>
            <person name="Surette M.G."/>
            <person name="Haas B."/>
            <person name="Nusbaum C."/>
            <person name="Birren B."/>
        </authorList>
    </citation>
    <scope>NUCLEOTIDE SEQUENCE [LARGE SCALE GENOMIC DNA]</scope>
    <source>
        <strain evidence="2">ATCC 700633</strain>
    </source>
</reference>
<keyword evidence="3" id="KW-1185">Reference proteome</keyword>
<reference evidence="2" key="2">
    <citation type="submission" date="2011-10" db="EMBL/GenBank/DDBJ databases">
        <title>The Genome Sequence of Granulicatella elegans ATCC 700633.</title>
        <authorList>
            <consortium name="The Broad Institute Genome Sequencing Platform"/>
            <consortium name="The Broad Institute Genome Sequencing Center for Infectious Disease"/>
            <person name="Earl A."/>
            <person name="Ward D."/>
            <person name="Feldgarden M."/>
            <person name="Gevers D."/>
            <person name="Sibley C.D."/>
            <person name="Field T.R."/>
            <person name="Grinwis M."/>
            <person name="Eshaghurshan C.S."/>
            <person name="Surette M.G."/>
            <person name="Young S.K."/>
            <person name="Zeng Q."/>
            <person name="Gargeya S."/>
            <person name="Fitzgerald M."/>
            <person name="Haas B."/>
            <person name="Abouelleil A."/>
            <person name="Alvarado L."/>
            <person name="Arachchi H.M."/>
            <person name="Berlin A."/>
            <person name="Brown A."/>
            <person name="Chapman S.B."/>
            <person name="Chen Z."/>
            <person name="Dunbar C."/>
            <person name="Freedman E."/>
            <person name="Gearin G."/>
            <person name="Goldberg J."/>
            <person name="Griggs A."/>
            <person name="Gujja S."/>
            <person name="Heiman D."/>
            <person name="Howarth C."/>
            <person name="Larson L."/>
            <person name="Lui A."/>
            <person name="MacDonald P.J.P."/>
            <person name="Montmayeur A."/>
            <person name="Murphy C."/>
            <person name="Neiman D."/>
            <person name="Pearson M."/>
            <person name="Priest M."/>
            <person name="Roberts A."/>
            <person name="Saif S."/>
            <person name="Shea T."/>
            <person name="Shenoy N."/>
            <person name="Sisk P."/>
            <person name="Stolte C."/>
            <person name="Sykes S."/>
            <person name="Wortman J."/>
            <person name="Nusbaum C."/>
            <person name="Birren B."/>
        </authorList>
    </citation>
    <scope>NUCLEOTIDE SEQUENCE [LARGE SCALE GENOMIC DNA]</scope>
    <source>
        <strain evidence="2">ATCC 700633</strain>
    </source>
</reference>